<comment type="caution">
    <text evidence="1">The sequence shown here is derived from an EMBL/GenBank/DDBJ whole genome shotgun (WGS) entry which is preliminary data.</text>
</comment>
<dbReference type="Proteomes" id="UP001595851">
    <property type="component" value="Unassembled WGS sequence"/>
</dbReference>
<gene>
    <name evidence="1" type="ORF">ACFOY2_26670</name>
</gene>
<dbReference type="RefSeq" id="WP_379530816.1">
    <property type="nucleotide sequence ID" value="NZ_JBHSBI010000014.1"/>
</dbReference>
<keyword evidence="2" id="KW-1185">Reference proteome</keyword>
<name>A0ABV8GCV5_9ACTN</name>
<organism evidence="1 2">
    <name type="scientific">Nonomuraea purpurea</name>
    <dbReference type="NCBI Taxonomy" id="1849276"/>
    <lineage>
        <taxon>Bacteria</taxon>
        <taxon>Bacillati</taxon>
        <taxon>Actinomycetota</taxon>
        <taxon>Actinomycetes</taxon>
        <taxon>Streptosporangiales</taxon>
        <taxon>Streptosporangiaceae</taxon>
        <taxon>Nonomuraea</taxon>
    </lineage>
</organism>
<reference evidence="2" key="1">
    <citation type="journal article" date="2019" name="Int. J. Syst. Evol. Microbiol.">
        <title>The Global Catalogue of Microorganisms (GCM) 10K type strain sequencing project: providing services to taxonomists for standard genome sequencing and annotation.</title>
        <authorList>
            <consortium name="The Broad Institute Genomics Platform"/>
            <consortium name="The Broad Institute Genome Sequencing Center for Infectious Disease"/>
            <person name="Wu L."/>
            <person name="Ma J."/>
        </authorList>
    </citation>
    <scope>NUCLEOTIDE SEQUENCE [LARGE SCALE GENOMIC DNA]</scope>
    <source>
        <strain evidence="2">TBRC 1276</strain>
    </source>
</reference>
<protein>
    <submittedName>
        <fullName evidence="1">Uncharacterized protein</fullName>
    </submittedName>
</protein>
<accession>A0ABV8GCV5</accession>
<sequence>MPLWKRRGELILTPAQYNPDEVLHAVDGSIIVGMVTASDVWPGKFRAGVYAPDTVWLDIFPVSGTRWICVKQGTEVLVDKPQAGTEEFLSPQEALAAIARNRLL</sequence>
<evidence type="ECO:0000313" key="1">
    <source>
        <dbReference type="EMBL" id="MFC4010840.1"/>
    </source>
</evidence>
<proteinExistence type="predicted"/>
<evidence type="ECO:0000313" key="2">
    <source>
        <dbReference type="Proteomes" id="UP001595851"/>
    </source>
</evidence>
<dbReference type="EMBL" id="JBHSBI010000014">
    <property type="protein sequence ID" value="MFC4010840.1"/>
    <property type="molecule type" value="Genomic_DNA"/>
</dbReference>